<evidence type="ECO:0000256" key="1">
    <source>
        <dbReference type="SAM" id="MobiDB-lite"/>
    </source>
</evidence>
<reference evidence="2 3" key="1">
    <citation type="submission" date="2023-07" db="EMBL/GenBank/DDBJ databases">
        <title>Sequencing the genomes of 1000 actinobacteria strains.</title>
        <authorList>
            <person name="Klenk H.-P."/>
        </authorList>
    </citation>
    <scope>NUCLEOTIDE SEQUENCE [LARGE SCALE GENOMIC DNA]</scope>
    <source>
        <strain evidence="2 3">DSM 45805</strain>
    </source>
</reference>
<protein>
    <submittedName>
        <fullName evidence="2">Uncharacterized protein</fullName>
    </submittedName>
</protein>
<feature type="region of interest" description="Disordered" evidence="1">
    <location>
        <begin position="68"/>
        <end position="90"/>
    </location>
</feature>
<name>A0ABU0F667_9PSEU</name>
<dbReference type="EMBL" id="JAUSUT010000001">
    <property type="protein sequence ID" value="MDQ0383087.1"/>
    <property type="molecule type" value="Genomic_DNA"/>
</dbReference>
<accession>A0ABU0F667</accession>
<proteinExistence type="predicted"/>
<dbReference type="Proteomes" id="UP001229651">
    <property type="component" value="Unassembled WGS sequence"/>
</dbReference>
<gene>
    <name evidence="2" type="ORF">FB470_007081</name>
</gene>
<evidence type="ECO:0000313" key="2">
    <source>
        <dbReference type="EMBL" id="MDQ0383087.1"/>
    </source>
</evidence>
<dbReference type="RefSeq" id="WP_306998817.1">
    <property type="nucleotide sequence ID" value="NZ_JAUSUT010000001.1"/>
</dbReference>
<organism evidence="2 3">
    <name type="scientific">Amycolatopsis thermophila</name>
    <dbReference type="NCBI Taxonomy" id="206084"/>
    <lineage>
        <taxon>Bacteria</taxon>
        <taxon>Bacillati</taxon>
        <taxon>Actinomycetota</taxon>
        <taxon>Actinomycetes</taxon>
        <taxon>Pseudonocardiales</taxon>
        <taxon>Pseudonocardiaceae</taxon>
        <taxon>Amycolatopsis</taxon>
    </lineage>
</organism>
<keyword evidence="3" id="KW-1185">Reference proteome</keyword>
<sequence length="90" mass="9330">MRLQRPGPDGAERPVVLAGGVFPLTAGIVETGATEPAEPVVFEAEALRHPAVSAVVLGARTPEEVTANAEYPAPEIPAPLWTESDRAASC</sequence>
<evidence type="ECO:0000313" key="3">
    <source>
        <dbReference type="Proteomes" id="UP001229651"/>
    </source>
</evidence>
<comment type="caution">
    <text evidence="2">The sequence shown here is derived from an EMBL/GenBank/DDBJ whole genome shotgun (WGS) entry which is preliminary data.</text>
</comment>